<evidence type="ECO:0000313" key="1">
    <source>
        <dbReference type="EMBL" id="MDT0347138.1"/>
    </source>
</evidence>
<proteinExistence type="predicted"/>
<dbReference type="Proteomes" id="UP001183246">
    <property type="component" value="Unassembled WGS sequence"/>
</dbReference>
<accession>A0ABU2N258</accession>
<gene>
    <name evidence="1" type="ORF">RM590_31850</name>
</gene>
<evidence type="ECO:0000313" key="2">
    <source>
        <dbReference type="Proteomes" id="UP001183246"/>
    </source>
</evidence>
<name>A0ABU2N258_9ACTN</name>
<comment type="caution">
    <text evidence="1">The sequence shown here is derived from an EMBL/GenBank/DDBJ whole genome shotgun (WGS) entry which is preliminary data.</text>
</comment>
<sequence>MHMPANESNSGACCLTLSERITAFIAREFDEPRRVKLLEAISDFDGSVFGGQDRERMAAAVVLLFAQGVHLDVIMNVAQRDWRDLLMHAGLAHHDWPGVLTEKFGPPPG</sequence>
<dbReference type="RefSeq" id="WP_311708263.1">
    <property type="nucleotide sequence ID" value="NZ_JAVREL010000028.1"/>
</dbReference>
<reference evidence="2" key="1">
    <citation type="submission" date="2023-07" db="EMBL/GenBank/DDBJ databases">
        <title>30 novel species of actinomycetes from the DSMZ collection.</title>
        <authorList>
            <person name="Nouioui I."/>
        </authorList>
    </citation>
    <scope>NUCLEOTIDE SEQUENCE [LARGE SCALE GENOMIC DNA]</scope>
    <source>
        <strain evidence="2">DSM 44938</strain>
    </source>
</reference>
<protein>
    <submittedName>
        <fullName evidence="1">Uncharacterized protein</fullName>
    </submittedName>
</protein>
<dbReference type="EMBL" id="JAVREL010000028">
    <property type="protein sequence ID" value="MDT0347138.1"/>
    <property type="molecule type" value="Genomic_DNA"/>
</dbReference>
<keyword evidence="2" id="KW-1185">Reference proteome</keyword>
<organism evidence="1 2">
    <name type="scientific">Streptomyces litchfieldiae</name>
    <dbReference type="NCBI Taxonomy" id="3075543"/>
    <lineage>
        <taxon>Bacteria</taxon>
        <taxon>Bacillati</taxon>
        <taxon>Actinomycetota</taxon>
        <taxon>Actinomycetes</taxon>
        <taxon>Kitasatosporales</taxon>
        <taxon>Streptomycetaceae</taxon>
        <taxon>Streptomyces</taxon>
    </lineage>
</organism>